<dbReference type="FunCoup" id="H2AP53">
    <property type="interactions" value="510"/>
</dbReference>
<dbReference type="InterPro" id="IPR010997">
    <property type="entry name" value="HRDC-like_sf"/>
</dbReference>
<dbReference type="Pfam" id="PF00270">
    <property type="entry name" value="DEAD"/>
    <property type="match status" value="1"/>
</dbReference>
<feature type="region of interest" description="Disordered" evidence="16">
    <location>
        <begin position="1276"/>
        <end position="1299"/>
    </location>
</feature>
<dbReference type="SUPFAM" id="SSF46785">
    <property type="entry name" value="Winged helix' DNA-binding domain"/>
    <property type="match status" value="1"/>
</dbReference>
<keyword evidence="11" id="KW-0539">Nucleus</keyword>
<dbReference type="Pfam" id="PF09382">
    <property type="entry name" value="RQC"/>
    <property type="match status" value="1"/>
</dbReference>
<dbReference type="Pfam" id="PF11408">
    <property type="entry name" value="Helicase_Sgs1"/>
    <property type="match status" value="1"/>
</dbReference>
<keyword evidence="15" id="KW-0175">Coiled coil</keyword>
<evidence type="ECO:0000256" key="1">
    <source>
        <dbReference type="ARBA" id="ARBA00004123"/>
    </source>
</evidence>
<dbReference type="GO" id="GO:0007534">
    <property type="term" value="P:gene conversion at mating-type locus"/>
    <property type="evidence" value="ECO:0007669"/>
    <property type="project" value="EnsemblFungi"/>
</dbReference>
<dbReference type="KEGG" id="kaf:KAFR_0A07190"/>
<dbReference type="GO" id="GO:0005524">
    <property type="term" value="F:ATP binding"/>
    <property type="evidence" value="ECO:0007669"/>
    <property type="project" value="UniProtKB-KW"/>
</dbReference>
<keyword evidence="5" id="KW-0378">Hydrolase</keyword>
<feature type="domain" description="Helicase ATP-binding" evidence="17">
    <location>
        <begin position="562"/>
        <end position="739"/>
    </location>
</feature>
<dbReference type="PROSITE" id="PS51192">
    <property type="entry name" value="HELICASE_ATP_BIND_1"/>
    <property type="match status" value="1"/>
</dbReference>
<dbReference type="SUPFAM" id="SSF47819">
    <property type="entry name" value="HRDC-like"/>
    <property type="match status" value="1"/>
</dbReference>
<dbReference type="InterPro" id="IPR014001">
    <property type="entry name" value="Helicase_ATP-bd"/>
</dbReference>
<dbReference type="GO" id="GO:0006265">
    <property type="term" value="P:DNA topological change"/>
    <property type="evidence" value="ECO:0007669"/>
    <property type="project" value="EnsemblFungi"/>
</dbReference>
<dbReference type="GO" id="GO:0043138">
    <property type="term" value="F:3'-5' DNA helicase activity"/>
    <property type="evidence" value="ECO:0007669"/>
    <property type="project" value="UniProtKB-EC"/>
</dbReference>
<dbReference type="EC" id="5.6.2.4" evidence="13"/>
<evidence type="ECO:0000256" key="2">
    <source>
        <dbReference type="ARBA" id="ARBA00005446"/>
    </source>
</evidence>
<evidence type="ECO:0000256" key="9">
    <source>
        <dbReference type="ARBA" id="ARBA00023204"/>
    </source>
</evidence>
<dbReference type="GO" id="GO:0044818">
    <property type="term" value="P:mitotic G2/M transition checkpoint"/>
    <property type="evidence" value="ECO:0007669"/>
    <property type="project" value="EnsemblFungi"/>
</dbReference>
<comment type="catalytic activity">
    <reaction evidence="14">
        <text>ATP + H2O = ADP + phosphate + H(+)</text>
        <dbReference type="Rhea" id="RHEA:13065"/>
        <dbReference type="ChEBI" id="CHEBI:15377"/>
        <dbReference type="ChEBI" id="CHEBI:15378"/>
        <dbReference type="ChEBI" id="CHEBI:30616"/>
        <dbReference type="ChEBI" id="CHEBI:43474"/>
        <dbReference type="ChEBI" id="CHEBI:456216"/>
    </reaction>
</comment>
<feature type="coiled-coil region" evidence="15">
    <location>
        <begin position="168"/>
        <end position="195"/>
    </location>
</feature>
<dbReference type="GeneID" id="13886530"/>
<dbReference type="GO" id="GO:0044547">
    <property type="term" value="F:DNA topoisomerase binding"/>
    <property type="evidence" value="ECO:0007669"/>
    <property type="project" value="EnsemblFungi"/>
</dbReference>
<dbReference type="InParanoid" id="H2AP53"/>
<evidence type="ECO:0000256" key="3">
    <source>
        <dbReference type="ARBA" id="ARBA00022741"/>
    </source>
</evidence>
<dbReference type="SMART" id="SM00487">
    <property type="entry name" value="DEXDc"/>
    <property type="match status" value="1"/>
</dbReference>
<dbReference type="GO" id="GO:0031422">
    <property type="term" value="C:RecQ family helicase-topoisomerase III complex"/>
    <property type="evidence" value="ECO:0007669"/>
    <property type="project" value="EnsemblFungi"/>
</dbReference>
<keyword evidence="7" id="KW-0067">ATP-binding</keyword>
<dbReference type="HOGENOM" id="CLU_001103_22_1_1"/>
<dbReference type="PANTHER" id="PTHR13710:SF153">
    <property type="entry name" value="RECQ-LIKE DNA HELICASE BLM"/>
    <property type="match status" value="1"/>
</dbReference>
<dbReference type="GO" id="GO:0031573">
    <property type="term" value="P:mitotic intra-S DNA damage checkpoint signaling"/>
    <property type="evidence" value="ECO:0007669"/>
    <property type="project" value="EnsemblFungi"/>
</dbReference>
<keyword evidence="3" id="KW-0547">Nucleotide-binding</keyword>
<feature type="domain" description="Helicase C-terminal" evidence="18">
    <location>
        <begin position="746"/>
        <end position="910"/>
    </location>
</feature>
<dbReference type="GO" id="GO:0006260">
    <property type="term" value="P:DNA replication"/>
    <property type="evidence" value="ECO:0007669"/>
    <property type="project" value="EnsemblFungi"/>
</dbReference>
<evidence type="ECO:0000256" key="13">
    <source>
        <dbReference type="ARBA" id="ARBA00034808"/>
    </source>
</evidence>
<dbReference type="GO" id="GO:0005730">
    <property type="term" value="C:nucleolus"/>
    <property type="evidence" value="ECO:0007669"/>
    <property type="project" value="EnsemblFungi"/>
</dbReference>
<evidence type="ECO:0000256" key="12">
    <source>
        <dbReference type="ARBA" id="ARBA00034617"/>
    </source>
</evidence>
<dbReference type="FunFam" id="3.40.50.300:FF:000296">
    <property type="entry name" value="ATP-dependent DNA helicase RecQ"/>
    <property type="match status" value="1"/>
</dbReference>
<dbReference type="GO" id="GO:0003677">
    <property type="term" value="F:DNA binding"/>
    <property type="evidence" value="ECO:0007669"/>
    <property type="project" value="UniProtKB-KW"/>
</dbReference>
<evidence type="ECO:0000259" key="18">
    <source>
        <dbReference type="PROSITE" id="PS51194"/>
    </source>
</evidence>
<dbReference type="EMBL" id="HE650821">
    <property type="protein sequence ID" value="CCF56153.1"/>
    <property type="molecule type" value="Genomic_DNA"/>
</dbReference>
<evidence type="ECO:0000313" key="19">
    <source>
        <dbReference type="EMBL" id="CCF56153.1"/>
    </source>
</evidence>
<dbReference type="Gene3D" id="3.40.50.300">
    <property type="entry name" value="P-loop containing nucleotide triphosphate hydrolases"/>
    <property type="match status" value="2"/>
</dbReference>
<dbReference type="SMART" id="SM00956">
    <property type="entry name" value="RQC"/>
    <property type="match status" value="1"/>
</dbReference>
<evidence type="ECO:0000256" key="14">
    <source>
        <dbReference type="ARBA" id="ARBA00049360"/>
    </source>
</evidence>
<name>H2AP53_KAZAF</name>
<dbReference type="NCBIfam" id="TIGR00614">
    <property type="entry name" value="recQ_fam"/>
    <property type="match status" value="1"/>
</dbReference>
<dbReference type="GO" id="GO:0045132">
    <property type="term" value="P:meiotic chromosome segregation"/>
    <property type="evidence" value="ECO:0007669"/>
    <property type="project" value="EnsemblFungi"/>
</dbReference>
<sequence>MVTKPSHNLRREFNWLKETDTIQKDKQLILHIVNKQINVTNSLRQRPLYTDSLDANSISGLRENLRTTPRERIAQSPTQSERHNAEFISQPVSTTNPIRYERTPTMPLGLRPLDSQPGTNILSQTTSNISGGNSIIRPSTSTVGPVLPRSRSPLQPFISPAQRQLKLIQLQEALINTLRKQSEKLLNKCQIMESTSLSEDAKKLKINASINPDLLKLESEIKLLEAQISNLGPNLNEINNIPSPSVTNTNVSTAALIHVLDEEHDNSEEAVVIMEDKYTRSEVSHKDLSEQNLLPPKRQLRAHTAINYKIPEKDDPFEYRIGRLQNESQAEITFEAEEDIHSSYISTADEERVENDLVHQSDLDFVVEDDDIDSTKDAASYNDSQEDNFEIVVSSPLKEHNDTAEINLLEEDFIVDEDADKNGNSLLSNIVQMSHSDLELIESENEEDQGEDWYDSDLELFNEERENETQFADIKELDNDLKIIAERKLPEDEKNNLSIQTNVKREITDAFNKDDFDDSLLEDIEISRVDKKRKYPWSEEVEERLHGVFKLPGFRPNQEEAVNATLDGKDVFVLMPTGGGKSLCYQLPAIVKSGRTRGTTIVISPLISLMQDQVEHLLAKNIKASMFSSKGTSEERRQTFNLFIHGLLDVVYISPEMISASQQCKRAIDKLYTDGNLARVVVDEAHCVSNWGHDFRPDYKELKMFKVEYPTIPMMALTATASKQVIMDIIHNLGLKNEVFLKQSFNRTNLYYEVKKKDKDTMNNICDMIKNRFRNQTGIIYCHSKNSCEQVSSQLQRKNIRCAYYHAGMEPEERSAVQKAWQEDEIQVICATVAFGMGIDKPDVRFVIHYTVPRTLEGYYQETGRAGRDGNYSYCVTYFHFKDIRTMQTMIQKDQNLDRENKQKHLNKLQEVMAYCDNITDCRRKLVLSYFNEDFNPALCAKNCDNCKNRSNITLEKRDVTGLAKDIARLVEAIQHDRVTLIHCQDIFKGSRNSKIMSAHHDTLPQHGQGKGMPKSDVERIFFHLVTMRILEEYQIMNNRGFATTYVKPGPSFRNLVSNKLKVEMQFNVTPGNSRSSTASGTQPAPRAASRMASDKRSNREPSIQGAPSFISARDHLRSYKYDDSSQEPTPITLGSRHELQSTQEMRGITFAYNKLKDASYNIGNRMSPPMVNFFPDTILKKLATLLPPTEEDFSRLVDIEETYKNRFKYIKPTILEIRRSMMNITDSVVISQGSTLPDLASSATGTVSKFFSMEVDEEKQNERILSQLRESQLTKGMHSSGGTLSHNGQRKKAQGTTAKLTTREENHRYQYDTKTII</sequence>
<dbReference type="Pfam" id="PF16124">
    <property type="entry name" value="RecQ_Zn_bind"/>
    <property type="match status" value="1"/>
</dbReference>
<dbReference type="InterPro" id="IPR027417">
    <property type="entry name" value="P-loop_NTPase"/>
</dbReference>
<protein>
    <recommendedName>
        <fullName evidence="13">DNA 3'-5' helicase</fullName>
        <ecNumber evidence="13">5.6.2.4</ecNumber>
    </recommendedName>
</protein>
<evidence type="ECO:0000256" key="7">
    <source>
        <dbReference type="ARBA" id="ARBA00022840"/>
    </source>
</evidence>
<dbReference type="InterPro" id="IPR036388">
    <property type="entry name" value="WH-like_DNA-bd_sf"/>
</dbReference>
<dbReference type="InterPro" id="IPR011545">
    <property type="entry name" value="DEAD/DEAH_box_helicase_dom"/>
</dbReference>
<dbReference type="InterPro" id="IPR004589">
    <property type="entry name" value="DNA_helicase_ATP-dep_RecQ"/>
</dbReference>
<dbReference type="RefSeq" id="XP_003955288.1">
    <property type="nucleotide sequence ID" value="XM_003955239.1"/>
</dbReference>
<dbReference type="PROSITE" id="PS51194">
    <property type="entry name" value="HELICASE_CTER"/>
    <property type="match status" value="1"/>
</dbReference>
<gene>
    <name evidence="19" type="primary">KAFR0A07190</name>
    <name evidence="19" type="ORF">KAFR_0A07190</name>
</gene>
<keyword evidence="10" id="KW-0413">Isomerase</keyword>
<dbReference type="OrthoDB" id="10261556at2759"/>
<evidence type="ECO:0000256" key="8">
    <source>
        <dbReference type="ARBA" id="ARBA00023125"/>
    </source>
</evidence>
<feature type="compositionally biased region" description="Polar residues" evidence="16">
    <location>
        <begin position="126"/>
        <end position="143"/>
    </location>
</feature>
<dbReference type="GO" id="GO:0010947">
    <property type="term" value="P:negative regulation of meiotic joint molecule formation"/>
    <property type="evidence" value="ECO:0007669"/>
    <property type="project" value="EnsemblFungi"/>
</dbReference>
<feature type="region of interest" description="Disordered" evidence="16">
    <location>
        <begin position="126"/>
        <end position="146"/>
    </location>
</feature>
<organism evidence="19 20">
    <name type="scientific">Kazachstania africana (strain ATCC 22294 / BCRC 22015 / CBS 2517 / CECT 1963 / NBRC 1671 / NRRL Y-8276)</name>
    <name type="common">Yeast</name>
    <name type="synonym">Kluyveromyces africanus</name>
    <dbReference type="NCBI Taxonomy" id="1071382"/>
    <lineage>
        <taxon>Eukaryota</taxon>
        <taxon>Fungi</taxon>
        <taxon>Dikarya</taxon>
        <taxon>Ascomycota</taxon>
        <taxon>Saccharomycotina</taxon>
        <taxon>Saccharomycetes</taxon>
        <taxon>Saccharomycetales</taxon>
        <taxon>Saccharomycetaceae</taxon>
        <taxon>Kazachstania</taxon>
    </lineage>
</organism>
<dbReference type="GO" id="GO:0000722">
    <property type="term" value="P:telomere maintenance via recombination"/>
    <property type="evidence" value="ECO:0007669"/>
    <property type="project" value="EnsemblFungi"/>
</dbReference>
<evidence type="ECO:0000256" key="6">
    <source>
        <dbReference type="ARBA" id="ARBA00022806"/>
    </source>
</evidence>
<dbReference type="Gene3D" id="1.10.150.80">
    <property type="entry name" value="HRDC domain"/>
    <property type="match status" value="1"/>
</dbReference>
<keyword evidence="8" id="KW-0238">DNA-binding</keyword>
<dbReference type="GO" id="GO:0000706">
    <property type="term" value="P:meiotic DNA double-strand break processing"/>
    <property type="evidence" value="ECO:0007669"/>
    <property type="project" value="EnsemblFungi"/>
</dbReference>
<evidence type="ECO:0000256" key="11">
    <source>
        <dbReference type="ARBA" id="ARBA00023242"/>
    </source>
</evidence>
<dbReference type="CDD" id="cd18794">
    <property type="entry name" value="SF2_C_RecQ"/>
    <property type="match status" value="1"/>
</dbReference>
<keyword evidence="6" id="KW-0347">Helicase</keyword>
<dbReference type="FunFam" id="3.40.50.300:FF:000340">
    <property type="entry name" value="Bloom syndrome, RecQ helicase"/>
    <property type="match status" value="1"/>
</dbReference>
<evidence type="ECO:0000259" key="17">
    <source>
        <dbReference type="PROSITE" id="PS51192"/>
    </source>
</evidence>
<dbReference type="GO" id="GO:0000724">
    <property type="term" value="P:double-strand break repair via homologous recombination"/>
    <property type="evidence" value="ECO:0007669"/>
    <property type="project" value="EnsemblFungi"/>
</dbReference>
<reference evidence="19 20" key="1">
    <citation type="journal article" date="2011" name="Proc. Natl. Acad. Sci. U.S.A.">
        <title>Evolutionary erosion of yeast sex chromosomes by mating-type switching accidents.</title>
        <authorList>
            <person name="Gordon J.L."/>
            <person name="Armisen D."/>
            <person name="Proux-Wera E."/>
            <person name="Oheigeartaigh S.S."/>
            <person name="Byrne K.P."/>
            <person name="Wolfe K.H."/>
        </authorList>
    </citation>
    <scope>NUCLEOTIDE SEQUENCE [LARGE SCALE GENOMIC DNA]</scope>
    <source>
        <strain evidence="20">ATCC 22294 / BCRC 22015 / CBS 2517 / CECT 1963 / NBRC 1671 / NRRL Y-8276</strain>
    </source>
</reference>
<dbReference type="GO" id="GO:0010520">
    <property type="term" value="P:regulation of reciprocal meiotic recombination"/>
    <property type="evidence" value="ECO:0007669"/>
    <property type="project" value="EnsemblFungi"/>
</dbReference>
<dbReference type="FunFam" id="1.10.10.10:FF:000495">
    <property type="entry name" value="RecQ family helicase MusN"/>
    <property type="match status" value="1"/>
</dbReference>
<feature type="region of interest" description="Disordered" evidence="16">
    <location>
        <begin position="1069"/>
        <end position="1109"/>
    </location>
</feature>
<evidence type="ECO:0000256" key="4">
    <source>
        <dbReference type="ARBA" id="ARBA00022763"/>
    </source>
</evidence>
<dbReference type="STRING" id="1071382.H2AP53"/>
<evidence type="ECO:0000313" key="20">
    <source>
        <dbReference type="Proteomes" id="UP000005220"/>
    </source>
</evidence>
<dbReference type="Pfam" id="PF00271">
    <property type="entry name" value="Helicase_C"/>
    <property type="match status" value="1"/>
</dbReference>
<comment type="similarity">
    <text evidence="2">Belongs to the helicase family. RecQ subfamily.</text>
</comment>
<feature type="compositionally biased region" description="Polar residues" evidence="16">
    <location>
        <begin position="1069"/>
        <end position="1083"/>
    </location>
</feature>
<dbReference type="InterPro" id="IPR018982">
    <property type="entry name" value="RQC_domain"/>
</dbReference>
<keyword evidence="9" id="KW-0234">DNA repair</keyword>
<evidence type="ECO:0000256" key="16">
    <source>
        <dbReference type="SAM" id="MobiDB-lite"/>
    </source>
</evidence>
<keyword evidence="20" id="KW-1185">Reference proteome</keyword>
<dbReference type="eggNOG" id="KOG0351">
    <property type="taxonomic scope" value="Eukaryota"/>
</dbReference>
<accession>H2AP53</accession>
<dbReference type="GO" id="GO:0031860">
    <property type="term" value="P:telomeric 3' overhang formation"/>
    <property type="evidence" value="ECO:0007669"/>
    <property type="project" value="EnsemblFungi"/>
</dbReference>
<dbReference type="GO" id="GO:0005737">
    <property type="term" value="C:cytoplasm"/>
    <property type="evidence" value="ECO:0007669"/>
    <property type="project" value="TreeGrafter"/>
</dbReference>
<proteinExistence type="inferred from homology"/>
<dbReference type="CDD" id="cd17920">
    <property type="entry name" value="DEXHc_RecQ"/>
    <property type="match status" value="1"/>
</dbReference>
<dbReference type="SMART" id="SM00490">
    <property type="entry name" value="HELICc"/>
    <property type="match status" value="1"/>
</dbReference>
<dbReference type="InterPro" id="IPR022758">
    <property type="entry name" value="Helicase_Sgs1"/>
</dbReference>
<dbReference type="Proteomes" id="UP000005220">
    <property type="component" value="Chromosome 1"/>
</dbReference>
<dbReference type="GO" id="GO:0009378">
    <property type="term" value="F:four-way junction helicase activity"/>
    <property type="evidence" value="ECO:0007669"/>
    <property type="project" value="TreeGrafter"/>
</dbReference>
<dbReference type="SUPFAM" id="SSF52540">
    <property type="entry name" value="P-loop containing nucleoside triphosphate hydrolases"/>
    <property type="match status" value="2"/>
</dbReference>
<dbReference type="GO" id="GO:0016787">
    <property type="term" value="F:hydrolase activity"/>
    <property type="evidence" value="ECO:0007669"/>
    <property type="project" value="UniProtKB-KW"/>
</dbReference>
<comment type="subcellular location">
    <subcellularLocation>
        <location evidence="1">Nucleus</location>
    </subcellularLocation>
</comment>
<dbReference type="GO" id="GO:0000070">
    <property type="term" value="P:mitotic sister chromatid segregation"/>
    <property type="evidence" value="ECO:0007669"/>
    <property type="project" value="EnsemblFungi"/>
</dbReference>
<evidence type="ECO:0000256" key="5">
    <source>
        <dbReference type="ARBA" id="ARBA00022801"/>
    </source>
</evidence>
<dbReference type="InterPro" id="IPR001650">
    <property type="entry name" value="Helicase_C-like"/>
</dbReference>
<dbReference type="InterPro" id="IPR044876">
    <property type="entry name" value="HRDC_dom_sf"/>
</dbReference>
<dbReference type="PROSITE" id="PS00690">
    <property type="entry name" value="DEAH_ATP_HELICASE"/>
    <property type="match status" value="1"/>
</dbReference>
<dbReference type="InterPro" id="IPR036390">
    <property type="entry name" value="WH_DNA-bd_sf"/>
</dbReference>
<evidence type="ECO:0000256" key="15">
    <source>
        <dbReference type="SAM" id="Coils"/>
    </source>
</evidence>
<dbReference type="PANTHER" id="PTHR13710">
    <property type="entry name" value="DNA HELICASE RECQ FAMILY MEMBER"/>
    <property type="match status" value="1"/>
</dbReference>
<comment type="catalytic activity">
    <reaction evidence="12">
        <text>Couples ATP hydrolysis with the unwinding of duplex DNA by translocating in the 3'-5' direction.</text>
        <dbReference type="EC" id="5.6.2.4"/>
    </reaction>
</comment>
<dbReference type="InterPro" id="IPR032284">
    <property type="entry name" value="RecQ_Zn-bd"/>
</dbReference>
<evidence type="ECO:0000256" key="10">
    <source>
        <dbReference type="ARBA" id="ARBA00023235"/>
    </source>
</evidence>
<dbReference type="Gene3D" id="1.10.10.10">
    <property type="entry name" value="Winged helix-like DNA-binding domain superfamily/Winged helix DNA-binding domain"/>
    <property type="match status" value="1"/>
</dbReference>
<keyword evidence="4" id="KW-0227">DNA damage</keyword>
<dbReference type="InterPro" id="IPR002464">
    <property type="entry name" value="DNA/RNA_helicase_DEAH_CS"/>
</dbReference>